<keyword evidence="2" id="KW-1185">Reference proteome</keyword>
<reference evidence="1 2" key="1">
    <citation type="submission" date="2018-06" db="EMBL/GenBank/DDBJ databases">
        <authorList>
            <consortium name="Pathogen Informatics"/>
            <person name="Doyle S."/>
        </authorList>
    </citation>
    <scope>NUCLEOTIDE SEQUENCE [LARGE SCALE GENOMIC DNA]</scope>
    <source>
        <strain evidence="1 2">NCTC13315</strain>
    </source>
</reference>
<gene>
    <name evidence="1" type="ORF">NCTC13315_00821</name>
</gene>
<accession>A0A378HZX9</accession>
<proteinExistence type="predicted"/>
<dbReference type="EMBL" id="UGNV01000001">
    <property type="protein sequence ID" value="STX28293.1"/>
    <property type="molecule type" value="Genomic_DNA"/>
</dbReference>
<organism evidence="1 2">
    <name type="scientific">Legionella beliardensis</name>
    <dbReference type="NCBI Taxonomy" id="91822"/>
    <lineage>
        <taxon>Bacteria</taxon>
        <taxon>Pseudomonadati</taxon>
        <taxon>Pseudomonadota</taxon>
        <taxon>Gammaproteobacteria</taxon>
        <taxon>Legionellales</taxon>
        <taxon>Legionellaceae</taxon>
        <taxon>Legionella</taxon>
    </lineage>
</organism>
<dbReference type="AlphaFoldDB" id="A0A378HZX9"/>
<evidence type="ECO:0000313" key="1">
    <source>
        <dbReference type="EMBL" id="STX28293.1"/>
    </source>
</evidence>
<sequence>MQISINKKSNDSYLRGNFFKLFSSKFSNRGELESYNDNSSSSFTGATYRFIGGQLVKEEASSTSTIKITLEFEPNAGVDIYKLEDEIKQFLEQDFKLSASEYTLDGIASNTLKY</sequence>
<dbReference type="Proteomes" id="UP000254968">
    <property type="component" value="Unassembled WGS sequence"/>
</dbReference>
<protein>
    <submittedName>
        <fullName evidence="1">Uncharacterized protein</fullName>
    </submittedName>
</protein>
<name>A0A378HZX9_9GAMM</name>
<evidence type="ECO:0000313" key="2">
    <source>
        <dbReference type="Proteomes" id="UP000254968"/>
    </source>
</evidence>
<dbReference type="RefSeq" id="WP_115302054.1">
    <property type="nucleotide sequence ID" value="NZ_CAAAHO010000001.1"/>
</dbReference>